<dbReference type="Gene3D" id="3.40.1350.10">
    <property type="match status" value="1"/>
</dbReference>
<dbReference type="HAMAP" id="MF_00048">
    <property type="entry name" value="UPF0102"/>
    <property type="match status" value="1"/>
</dbReference>
<dbReference type="KEGG" id="pmic:NW74_05715"/>
<dbReference type="NCBIfam" id="NF009154">
    <property type="entry name" value="PRK12497.3-3"/>
    <property type="match status" value="1"/>
</dbReference>
<dbReference type="GO" id="GO:0003676">
    <property type="term" value="F:nucleic acid binding"/>
    <property type="evidence" value="ECO:0007669"/>
    <property type="project" value="InterPro"/>
</dbReference>
<evidence type="ECO:0000313" key="4">
    <source>
        <dbReference type="Proteomes" id="UP000031386"/>
    </source>
</evidence>
<reference evidence="3 4" key="1">
    <citation type="submission" date="2014-10" db="EMBL/GenBank/DDBJ databases">
        <title>Complete genome sequence of Parvimonas micra KCOM 1535 (= ChDC B708).</title>
        <authorList>
            <person name="Kook J.-K."/>
            <person name="Park S.-N."/>
            <person name="Lim Y.K."/>
            <person name="Roh H."/>
        </authorList>
    </citation>
    <scope>NUCLEOTIDE SEQUENCE [LARGE SCALE GENOMIC DNA]</scope>
    <source>
        <strain evidence="4">KCOM 1535 / ChDC B708</strain>
    </source>
</reference>
<dbReference type="Pfam" id="PF02021">
    <property type="entry name" value="UPF0102"/>
    <property type="match status" value="1"/>
</dbReference>
<dbReference type="NCBIfam" id="TIGR00252">
    <property type="entry name" value="YraN family protein"/>
    <property type="match status" value="1"/>
</dbReference>
<dbReference type="RefSeq" id="WP_041954986.1">
    <property type="nucleotide sequence ID" value="NZ_CAJPUJ010000001.1"/>
</dbReference>
<dbReference type="InterPro" id="IPR011856">
    <property type="entry name" value="tRNA_endonuc-like_dom_sf"/>
</dbReference>
<organism evidence="3 4">
    <name type="scientific">Parvimonas micra</name>
    <dbReference type="NCBI Taxonomy" id="33033"/>
    <lineage>
        <taxon>Bacteria</taxon>
        <taxon>Bacillati</taxon>
        <taxon>Bacillota</taxon>
        <taxon>Tissierellia</taxon>
        <taxon>Tissierellales</taxon>
        <taxon>Peptoniphilaceae</taxon>
        <taxon>Parvimonas</taxon>
    </lineage>
</organism>
<gene>
    <name evidence="3" type="ORF">NW74_05715</name>
</gene>
<dbReference type="NCBIfam" id="NF009150">
    <property type="entry name" value="PRK12497.1-3"/>
    <property type="match status" value="1"/>
</dbReference>
<protein>
    <recommendedName>
        <fullName evidence="2">UPF0102 protein NW74_05715</fullName>
    </recommendedName>
</protein>
<dbReference type="PANTHER" id="PTHR34039">
    <property type="entry name" value="UPF0102 PROTEIN YRAN"/>
    <property type="match status" value="1"/>
</dbReference>
<dbReference type="CDD" id="cd20736">
    <property type="entry name" value="PoNe_Nuclease"/>
    <property type="match status" value="1"/>
</dbReference>
<dbReference type="InterPro" id="IPR003509">
    <property type="entry name" value="UPF0102_YraN-like"/>
</dbReference>
<evidence type="ECO:0000256" key="1">
    <source>
        <dbReference type="ARBA" id="ARBA00006738"/>
    </source>
</evidence>
<dbReference type="SUPFAM" id="SSF52980">
    <property type="entry name" value="Restriction endonuclease-like"/>
    <property type="match status" value="1"/>
</dbReference>
<evidence type="ECO:0000313" key="3">
    <source>
        <dbReference type="EMBL" id="AIZ37268.1"/>
    </source>
</evidence>
<comment type="similarity">
    <text evidence="1 2">Belongs to the UPF0102 family.</text>
</comment>
<dbReference type="PANTHER" id="PTHR34039:SF1">
    <property type="entry name" value="UPF0102 PROTEIN YRAN"/>
    <property type="match status" value="1"/>
</dbReference>
<sequence length="114" mass="13283">MKAKDIGNLGEDIAVKFLLEKGYEIIERNFLKPFGEIDIIAKDKDFLVFIEVKARKNVNFGFPREFVNGSKIKKIQDVAQIYMMEKNLFGAKIRFDVIEIIFDNHKITHIENAF</sequence>
<dbReference type="OrthoDB" id="9802516at2"/>
<proteinExistence type="inferred from homology"/>
<dbReference type="STRING" id="33033.NW74_05715"/>
<dbReference type="InterPro" id="IPR011335">
    <property type="entry name" value="Restrct_endonuc-II-like"/>
</dbReference>
<accession>A0A0B4S377</accession>
<keyword evidence="4" id="KW-1185">Reference proteome</keyword>
<dbReference type="EMBL" id="CP009761">
    <property type="protein sequence ID" value="AIZ37268.1"/>
    <property type="molecule type" value="Genomic_DNA"/>
</dbReference>
<name>A0A0B4S377_9FIRM</name>
<evidence type="ECO:0000256" key="2">
    <source>
        <dbReference type="HAMAP-Rule" id="MF_00048"/>
    </source>
</evidence>
<dbReference type="AlphaFoldDB" id="A0A0B4S377"/>
<dbReference type="Proteomes" id="UP000031386">
    <property type="component" value="Chromosome"/>
</dbReference>